<evidence type="ECO:0000313" key="3">
    <source>
        <dbReference type="EMBL" id="MFB9785609.1"/>
    </source>
</evidence>
<organism evidence="3 4">
    <name type="scientific">Rhodococcus baikonurensis</name>
    <dbReference type="NCBI Taxonomy" id="172041"/>
    <lineage>
        <taxon>Bacteria</taxon>
        <taxon>Bacillati</taxon>
        <taxon>Actinomycetota</taxon>
        <taxon>Actinomycetes</taxon>
        <taxon>Mycobacteriales</taxon>
        <taxon>Nocardiaceae</taxon>
        <taxon>Rhodococcus</taxon>
        <taxon>Rhodococcus erythropolis group</taxon>
    </lineage>
</organism>
<name>A0ABV5XT00_9NOCA</name>
<dbReference type="Gene3D" id="1.10.443.10">
    <property type="entry name" value="Intergrase catalytic core"/>
    <property type="match status" value="1"/>
</dbReference>
<dbReference type="InterPro" id="IPR002104">
    <property type="entry name" value="Integrase_catalytic"/>
</dbReference>
<evidence type="ECO:0000259" key="2">
    <source>
        <dbReference type="PROSITE" id="PS51898"/>
    </source>
</evidence>
<gene>
    <name evidence="3" type="ORF">ACFFQ6_38605</name>
</gene>
<dbReference type="InterPro" id="IPR013762">
    <property type="entry name" value="Integrase-like_cat_sf"/>
</dbReference>
<evidence type="ECO:0000313" key="4">
    <source>
        <dbReference type="Proteomes" id="UP001589587"/>
    </source>
</evidence>
<reference evidence="3 4" key="1">
    <citation type="submission" date="2024-09" db="EMBL/GenBank/DDBJ databases">
        <authorList>
            <person name="Sun Q."/>
            <person name="Mori K."/>
        </authorList>
    </citation>
    <scope>NUCLEOTIDE SEQUENCE [LARGE SCALE GENOMIC DNA]</scope>
    <source>
        <strain evidence="3 4">JCM 11411</strain>
    </source>
</reference>
<dbReference type="PROSITE" id="PS51898">
    <property type="entry name" value="TYR_RECOMBINASE"/>
    <property type="match status" value="1"/>
</dbReference>
<dbReference type="Proteomes" id="UP001589587">
    <property type="component" value="Unassembled WGS sequence"/>
</dbReference>
<dbReference type="CDD" id="cd00397">
    <property type="entry name" value="DNA_BRE_C"/>
    <property type="match status" value="1"/>
</dbReference>
<dbReference type="RefSeq" id="WP_378377733.1">
    <property type="nucleotide sequence ID" value="NZ_JBHMAS010000174.1"/>
</dbReference>
<keyword evidence="1" id="KW-0233">DNA recombination</keyword>
<feature type="non-terminal residue" evidence="3">
    <location>
        <position position="194"/>
    </location>
</feature>
<dbReference type="InterPro" id="IPR050090">
    <property type="entry name" value="Tyrosine_recombinase_XerCD"/>
</dbReference>
<dbReference type="InterPro" id="IPR011010">
    <property type="entry name" value="DNA_brk_join_enz"/>
</dbReference>
<feature type="domain" description="Tyr recombinase" evidence="2">
    <location>
        <begin position="19"/>
        <end position="194"/>
    </location>
</feature>
<comment type="caution">
    <text evidence="3">The sequence shown here is derived from an EMBL/GenBank/DDBJ whole genome shotgun (WGS) entry which is preliminary data.</text>
</comment>
<dbReference type="SUPFAM" id="SSF56349">
    <property type="entry name" value="DNA breaking-rejoining enzymes"/>
    <property type="match status" value="1"/>
</dbReference>
<sequence length="194" mass="22329">MDHWAPERVGRYRPRVSQRIPRAIPEDLFDKLFAALSSDRDRALVAFWISSGVRASELLGVRECDVDPGQQLITVVRKGTRAVEQVPASADAFVWLRLYQEQLRGEVPPGRMQPLWWTLRRPRRPLNYHAAHRMFERANATLGSDWTLHDLRHSAARRMANDPHLSLVEVKEVLGHAHLSTTEIYLTPDKDEVI</sequence>
<evidence type="ECO:0000256" key="1">
    <source>
        <dbReference type="ARBA" id="ARBA00023172"/>
    </source>
</evidence>
<dbReference type="EMBL" id="JBHMAS010000174">
    <property type="protein sequence ID" value="MFB9785609.1"/>
    <property type="molecule type" value="Genomic_DNA"/>
</dbReference>
<protein>
    <submittedName>
        <fullName evidence="3">Tyrosine-type recombinase/integrase</fullName>
    </submittedName>
</protein>
<accession>A0ABV5XT00</accession>
<keyword evidence="4" id="KW-1185">Reference proteome</keyword>
<dbReference type="PANTHER" id="PTHR30349:SF81">
    <property type="entry name" value="TYROSINE RECOMBINASE XERC"/>
    <property type="match status" value="1"/>
</dbReference>
<proteinExistence type="predicted"/>
<dbReference type="PANTHER" id="PTHR30349">
    <property type="entry name" value="PHAGE INTEGRASE-RELATED"/>
    <property type="match status" value="1"/>
</dbReference>
<dbReference type="Pfam" id="PF00589">
    <property type="entry name" value="Phage_integrase"/>
    <property type="match status" value="1"/>
</dbReference>